<evidence type="ECO:0000313" key="1">
    <source>
        <dbReference type="EMBL" id="CAI9291964.1"/>
    </source>
</evidence>
<accession>A0AA35ZGY6</accession>
<sequence>MLKTNLDRGVQRDEDELRNMRNAFGSDTYLVKKEIASLVLKKDGMMEEALPLLFFWLFLQSLQFQNLNEAKRNIQIEICVITRDGRREKISVYDVVAGDVIPLKIGDPVGSRICSILDKGYSRSSTRQ</sequence>
<reference evidence="1" key="1">
    <citation type="submission" date="2023-04" db="EMBL/GenBank/DDBJ databases">
        <authorList>
            <person name="Vijverberg K."/>
            <person name="Xiong W."/>
            <person name="Schranz E."/>
        </authorList>
    </citation>
    <scope>NUCLEOTIDE SEQUENCE</scope>
</reference>
<keyword evidence="2" id="KW-1185">Reference proteome</keyword>
<dbReference type="Gene3D" id="2.70.150.10">
    <property type="entry name" value="Calcium-transporting ATPase, cytoplasmic transduction domain A"/>
    <property type="match status" value="1"/>
</dbReference>
<organism evidence="1 2">
    <name type="scientific">Lactuca saligna</name>
    <name type="common">Willowleaf lettuce</name>
    <dbReference type="NCBI Taxonomy" id="75948"/>
    <lineage>
        <taxon>Eukaryota</taxon>
        <taxon>Viridiplantae</taxon>
        <taxon>Streptophyta</taxon>
        <taxon>Embryophyta</taxon>
        <taxon>Tracheophyta</taxon>
        <taxon>Spermatophyta</taxon>
        <taxon>Magnoliopsida</taxon>
        <taxon>eudicotyledons</taxon>
        <taxon>Gunneridae</taxon>
        <taxon>Pentapetalae</taxon>
        <taxon>asterids</taxon>
        <taxon>campanulids</taxon>
        <taxon>Asterales</taxon>
        <taxon>Asteraceae</taxon>
        <taxon>Cichorioideae</taxon>
        <taxon>Cichorieae</taxon>
        <taxon>Lactucinae</taxon>
        <taxon>Lactuca</taxon>
    </lineage>
</organism>
<evidence type="ECO:0000313" key="2">
    <source>
        <dbReference type="Proteomes" id="UP001177003"/>
    </source>
</evidence>
<dbReference type="EMBL" id="OX465082">
    <property type="protein sequence ID" value="CAI9291964.1"/>
    <property type="molecule type" value="Genomic_DNA"/>
</dbReference>
<dbReference type="Proteomes" id="UP001177003">
    <property type="component" value="Chromosome 6"/>
</dbReference>
<name>A0AA35ZGY6_LACSI</name>
<gene>
    <name evidence="1" type="ORF">LSALG_LOCUS31071</name>
</gene>
<protein>
    <submittedName>
        <fullName evidence="1">Uncharacterized protein</fullName>
    </submittedName>
</protein>
<dbReference type="Gene3D" id="1.20.1110.10">
    <property type="entry name" value="Calcium-transporting ATPase, transmembrane domain"/>
    <property type="match status" value="1"/>
</dbReference>
<proteinExistence type="predicted"/>
<dbReference type="AlphaFoldDB" id="A0AA35ZGY6"/>